<name>A0A0C3KU49_PISTI</name>
<dbReference type="PANTHER" id="PTHR46112">
    <property type="entry name" value="AMINOPEPTIDASE"/>
    <property type="match status" value="1"/>
</dbReference>
<dbReference type="Proteomes" id="UP000054217">
    <property type="component" value="Unassembled WGS sequence"/>
</dbReference>
<keyword evidence="4" id="KW-1185">Reference proteome</keyword>
<dbReference type="HOGENOM" id="CLU_017266_2_1_1"/>
<dbReference type="InterPro" id="IPR036005">
    <property type="entry name" value="Creatinase/aminopeptidase-like"/>
</dbReference>
<evidence type="ECO:0000256" key="1">
    <source>
        <dbReference type="SAM" id="Phobius"/>
    </source>
</evidence>
<evidence type="ECO:0000313" key="3">
    <source>
        <dbReference type="EMBL" id="KIO13107.1"/>
    </source>
</evidence>
<evidence type="ECO:0000259" key="2">
    <source>
        <dbReference type="Pfam" id="PF00557"/>
    </source>
</evidence>
<dbReference type="Pfam" id="PF00557">
    <property type="entry name" value="Peptidase_M24"/>
    <property type="match status" value="1"/>
</dbReference>
<keyword evidence="1" id="KW-1133">Transmembrane helix</keyword>
<feature type="transmembrane region" description="Helical" evidence="1">
    <location>
        <begin position="26"/>
        <end position="48"/>
    </location>
</feature>
<dbReference type="InterPro" id="IPR000994">
    <property type="entry name" value="Pept_M24"/>
</dbReference>
<keyword evidence="1" id="KW-0472">Membrane</keyword>
<dbReference type="Gene3D" id="3.90.230.10">
    <property type="entry name" value="Creatinase/methionine aminopeptidase superfamily"/>
    <property type="match status" value="1"/>
</dbReference>
<dbReference type="OrthoDB" id="9995434at2759"/>
<dbReference type="SUPFAM" id="SSF53092">
    <property type="entry name" value="Creatinase/prolidase N-terminal domain"/>
    <property type="match status" value="1"/>
</dbReference>
<dbReference type="EMBL" id="KN831946">
    <property type="protein sequence ID" value="KIO13107.1"/>
    <property type="molecule type" value="Genomic_DNA"/>
</dbReference>
<proteinExistence type="predicted"/>
<reference evidence="4" key="2">
    <citation type="submission" date="2015-01" db="EMBL/GenBank/DDBJ databases">
        <title>Evolutionary Origins and Diversification of the Mycorrhizal Mutualists.</title>
        <authorList>
            <consortium name="DOE Joint Genome Institute"/>
            <consortium name="Mycorrhizal Genomics Consortium"/>
            <person name="Kohler A."/>
            <person name="Kuo A."/>
            <person name="Nagy L.G."/>
            <person name="Floudas D."/>
            <person name="Copeland A."/>
            <person name="Barry K.W."/>
            <person name="Cichocki N."/>
            <person name="Veneault-Fourrey C."/>
            <person name="LaButti K."/>
            <person name="Lindquist E.A."/>
            <person name="Lipzen A."/>
            <person name="Lundell T."/>
            <person name="Morin E."/>
            <person name="Murat C."/>
            <person name="Riley R."/>
            <person name="Ohm R."/>
            <person name="Sun H."/>
            <person name="Tunlid A."/>
            <person name="Henrissat B."/>
            <person name="Grigoriev I.V."/>
            <person name="Hibbett D.S."/>
            <person name="Martin F."/>
        </authorList>
    </citation>
    <scope>NUCLEOTIDE SEQUENCE [LARGE SCALE GENOMIC DNA]</scope>
    <source>
        <strain evidence="4">Marx 270</strain>
    </source>
</reference>
<dbReference type="InterPro" id="IPR050659">
    <property type="entry name" value="Peptidase_M24B"/>
</dbReference>
<evidence type="ECO:0000313" key="4">
    <source>
        <dbReference type="Proteomes" id="UP000054217"/>
    </source>
</evidence>
<dbReference type="InterPro" id="IPR029149">
    <property type="entry name" value="Creatin/AminoP/Spt16_N"/>
</dbReference>
<feature type="domain" description="Peptidase M24" evidence="2">
    <location>
        <begin position="228"/>
        <end position="429"/>
    </location>
</feature>
<sequence>MGRLDNVHSPHTTLLARPLSRLNGKVVALFAVGALLWFTGINISRWGFSKTGDPWVGLVEHCKHAKPIAESEFAERQHKLAHALHTLKASAYVAEPGASAQYFGNISGSSWSLSERPLLLMVSPIIQAGEVVPKVIVLTPSFEETRAKLLTIPGANVTYVSWQEDEDPYAVGLHALPSSAAARIYVDGMVRHFIVDGFQKAAPGVNVTSAPPEITSLRERKSRAELALLRCVNEVTLLAIRAVQRQMYIGIRESQVKDLIDQALTVAGVTDRWALVLFGENAALPHGSGTDRVLGQSDLILIDTGGSLYEYHSDVTRTFVLPNTQVPDEYLGHWFAVHAAQTAAFNAAKEGVVTSRVDEVARKVLVEHGLGQYFTHRLGHGIGLEDHEAPYLRGGSDDIIKAGHAFSNEPGIYIQGKVGIRLEDCFYINQDGDAVYLTVGVGGQALDPLRP</sequence>
<dbReference type="Gene3D" id="3.40.350.10">
    <property type="entry name" value="Creatinase/prolidase N-terminal domain"/>
    <property type="match status" value="1"/>
</dbReference>
<protein>
    <recommendedName>
        <fullName evidence="2">Peptidase M24 domain-containing protein</fullName>
    </recommendedName>
</protein>
<dbReference type="InParanoid" id="A0A0C3KU49"/>
<dbReference type="SUPFAM" id="SSF55920">
    <property type="entry name" value="Creatinase/aminopeptidase"/>
    <property type="match status" value="1"/>
</dbReference>
<gene>
    <name evidence="3" type="ORF">M404DRAFT_18603</name>
</gene>
<dbReference type="STRING" id="870435.A0A0C3KU49"/>
<dbReference type="PANTHER" id="PTHR46112:SF2">
    <property type="entry name" value="XAA-PRO AMINOPEPTIDASE P-RELATED"/>
    <property type="match status" value="1"/>
</dbReference>
<reference evidence="3 4" key="1">
    <citation type="submission" date="2014-04" db="EMBL/GenBank/DDBJ databases">
        <authorList>
            <consortium name="DOE Joint Genome Institute"/>
            <person name="Kuo A."/>
            <person name="Kohler A."/>
            <person name="Costa M.D."/>
            <person name="Nagy L.G."/>
            <person name="Floudas D."/>
            <person name="Copeland A."/>
            <person name="Barry K.W."/>
            <person name="Cichocki N."/>
            <person name="Veneault-Fourrey C."/>
            <person name="LaButti K."/>
            <person name="Lindquist E.A."/>
            <person name="Lipzen A."/>
            <person name="Lundell T."/>
            <person name="Morin E."/>
            <person name="Murat C."/>
            <person name="Sun H."/>
            <person name="Tunlid A."/>
            <person name="Henrissat B."/>
            <person name="Grigoriev I.V."/>
            <person name="Hibbett D.S."/>
            <person name="Martin F."/>
            <person name="Nordberg H.P."/>
            <person name="Cantor M.N."/>
            <person name="Hua S.X."/>
        </authorList>
    </citation>
    <scope>NUCLEOTIDE SEQUENCE [LARGE SCALE GENOMIC DNA]</scope>
    <source>
        <strain evidence="3 4">Marx 270</strain>
    </source>
</reference>
<organism evidence="3 4">
    <name type="scientific">Pisolithus tinctorius Marx 270</name>
    <dbReference type="NCBI Taxonomy" id="870435"/>
    <lineage>
        <taxon>Eukaryota</taxon>
        <taxon>Fungi</taxon>
        <taxon>Dikarya</taxon>
        <taxon>Basidiomycota</taxon>
        <taxon>Agaricomycotina</taxon>
        <taxon>Agaricomycetes</taxon>
        <taxon>Agaricomycetidae</taxon>
        <taxon>Boletales</taxon>
        <taxon>Sclerodermatineae</taxon>
        <taxon>Pisolithaceae</taxon>
        <taxon>Pisolithus</taxon>
    </lineage>
</organism>
<keyword evidence="1" id="KW-0812">Transmembrane</keyword>
<dbReference type="AlphaFoldDB" id="A0A0C3KU49"/>
<accession>A0A0C3KU49</accession>